<evidence type="ECO:0000256" key="1">
    <source>
        <dbReference type="ARBA" id="ARBA00022801"/>
    </source>
</evidence>
<name>A0AAE8UBV6_9ENTR</name>
<dbReference type="InterPro" id="IPR023293">
    <property type="entry name" value="dGTP_triP_hydro_central_sf"/>
</dbReference>
<evidence type="ECO:0000313" key="4">
    <source>
        <dbReference type="EMBL" id="TCB87238.1"/>
    </source>
</evidence>
<sequence length="482" mass="55232">MKWSKLLNSSRRKDKKKKPDSHTSDLAAGRQEIERDFDRLLFAAPTRRLADKTQVFPLDLNDSVRTRLTHSHEVANFARGIGMRLAFEMKEEIFGSDCNHLILERDVPALLATIGLAHDLGNPPFGHQGEAAMAAWFRRNLAPLVAVDFDEESGNIFNDFMKFDGNAQTLRLVTRLQIINDNYGLNLTYASLAAMIKYPQSSYTQNKKWSKHGYLFSEEKVVHEIWQETGLSEGLRHPFTYLMEACDDIAYSILDAEDTIKKGLASYQDLMSFLASWKNGADQTINHLVKKVQDKNQEWDYRKQELSPAEINDMSMQMFRVHGTNVLITSVVEAFRHCHKQLCNTECDIKDLISISDGNELCSALKKFDQTRGYRHRTVLELELKGSNYIQGLMDMLWVGIKGRKSGGKEWDTPFGRYAYGRISENYRRVFDDKGNTLPPLYKEAQLLADAVSGMTDSYLIRLHDELKSLYEYESRLQPSTP</sequence>
<dbReference type="InterPro" id="IPR006261">
    <property type="entry name" value="dGTPase"/>
</dbReference>
<dbReference type="GO" id="GO:0008832">
    <property type="term" value="F:dGTPase activity"/>
    <property type="evidence" value="ECO:0007669"/>
    <property type="project" value="TreeGrafter"/>
</dbReference>
<gene>
    <name evidence="4" type="primary">dgt</name>
    <name evidence="4" type="ORF">E0L16_10525</name>
</gene>
<keyword evidence="1" id="KW-0378">Hydrolase</keyword>
<dbReference type="InterPro" id="IPR006674">
    <property type="entry name" value="HD_domain"/>
</dbReference>
<dbReference type="GO" id="GO:0006203">
    <property type="term" value="P:dGTP catabolic process"/>
    <property type="evidence" value="ECO:0007669"/>
    <property type="project" value="TreeGrafter"/>
</dbReference>
<feature type="domain" description="HD/PDEase" evidence="3">
    <location>
        <begin position="63"/>
        <end position="261"/>
    </location>
</feature>
<dbReference type="Gene3D" id="1.10.3210.10">
    <property type="entry name" value="Hypothetical protein af1432"/>
    <property type="match status" value="1"/>
</dbReference>
<dbReference type="PANTHER" id="PTHR11373">
    <property type="entry name" value="DEOXYNUCLEOSIDE TRIPHOSPHATE TRIPHOSPHOHYDROLASE"/>
    <property type="match status" value="1"/>
</dbReference>
<evidence type="ECO:0000256" key="2">
    <source>
        <dbReference type="SAM" id="MobiDB-lite"/>
    </source>
</evidence>
<dbReference type="PANTHER" id="PTHR11373:SF32">
    <property type="entry name" value="DEOXYGUANOSINETRIPHOSPHATE TRIPHOSPHOHYDROLASE"/>
    <property type="match status" value="1"/>
</dbReference>
<comment type="caution">
    <text evidence="4">The sequence shown here is derived from an EMBL/GenBank/DDBJ whole genome shotgun (WGS) entry which is preliminary data.</text>
</comment>
<protein>
    <submittedName>
        <fullName evidence="4">DNTP triphosphohydrolase</fullName>
    </submittedName>
</protein>
<dbReference type="Proteomes" id="UP000291623">
    <property type="component" value="Unassembled WGS sequence"/>
</dbReference>
<dbReference type="Pfam" id="PF01966">
    <property type="entry name" value="HD"/>
    <property type="match status" value="1"/>
</dbReference>
<reference evidence="4 5" key="1">
    <citation type="submission" date="2019-02" db="EMBL/GenBank/DDBJ databases">
        <title>The draft genome of Enterobacter spp. strains.</title>
        <authorList>
            <person name="Wang C."/>
            <person name="Feng Y."/>
            <person name="Zong Z."/>
        </authorList>
    </citation>
    <scope>NUCLEOTIDE SEQUENCE [LARGE SCALE GENOMIC DNA]</scope>
    <source>
        <strain evidence="4 5">WCHEQ120003</strain>
    </source>
</reference>
<dbReference type="AlphaFoldDB" id="A0AAE8UBV6"/>
<dbReference type="InterPro" id="IPR050135">
    <property type="entry name" value="dGTPase-like"/>
</dbReference>
<dbReference type="SMART" id="SM00471">
    <property type="entry name" value="HDc"/>
    <property type="match status" value="1"/>
</dbReference>
<dbReference type="InterPro" id="IPR027432">
    <property type="entry name" value="dGTP_triphosphohydrolase_C"/>
</dbReference>
<feature type="region of interest" description="Disordered" evidence="2">
    <location>
        <begin position="1"/>
        <end position="28"/>
    </location>
</feature>
<dbReference type="Gene3D" id="1.10.3410.10">
    <property type="entry name" value="putative deoxyguanosinetriphosphate triphosphohydrolase like domain"/>
    <property type="match status" value="1"/>
</dbReference>
<proteinExistence type="predicted"/>
<evidence type="ECO:0000313" key="5">
    <source>
        <dbReference type="Proteomes" id="UP000291623"/>
    </source>
</evidence>
<feature type="compositionally biased region" description="Basic residues" evidence="2">
    <location>
        <begin position="10"/>
        <end position="19"/>
    </location>
</feature>
<dbReference type="SUPFAM" id="SSF109604">
    <property type="entry name" value="HD-domain/PDEase-like"/>
    <property type="match status" value="1"/>
</dbReference>
<dbReference type="RefSeq" id="WP_131636877.1">
    <property type="nucleotide sequence ID" value="NZ_SJON01000006.1"/>
</dbReference>
<accession>A0AAE8UBV6</accession>
<dbReference type="NCBIfam" id="TIGR01353">
    <property type="entry name" value="dGTP_triPase"/>
    <property type="match status" value="1"/>
</dbReference>
<organism evidence="4 5">
    <name type="scientific">Enterobacter quasihormaechei</name>
    <dbReference type="NCBI Taxonomy" id="2529382"/>
    <lineage>
        <taxon>Bacteria</taxon>
        <taxon>Pseudomonadati</taxon>
        <taxon>Pseudomonadota</taxon>
        <taxon>Gammaproteobacteria</taxon>
        <taxon>Enterobacterales</taxon>
        <taxon>Enterobacteriaceae</taxon>
        <taxon>Enterobacter</taxon>
    </lineage>
</organism>
<dbReference type="EMBL" id="SJON01000006">
    <property type="protein sequence ID" value="TCB87238.1"/>
    <property type="molecule type" value="Genomic_DNA"/>
</dbReference>
<dbReference type="GeneID" id="92385217"/>
<evidence type="ECO:0000259" key="3">
    <source>
        <dbReference type="SMART" id="SM00471"/>
    </source>
</evidence>
<dbReference type="InterPro" id="IPR003607">
    <property type="entry name" value="HD/PDEase_dom"/>
</dbReference>
<dbReference type="Gene3D" id="1.10.3550.10">
    <property type="entry name" value="eoxyguanosinetriphosphate triphosphohydrolase domain-like"/>
    <property type="match status" value="1"/>
</dbReference>